<evidence type="ECO:0000313" key="1">
    <source>
        <dbReference type="EMBL" id="KAI8441088.1"/>
    </source>
</evidence>
<organism evidence="1 2">
    <name type="scientific">Choristoneura fumiferana</name>
    <name type="common">Spruce budworm moth</name>
    <name type="synonym">Archips fumiferana</name>
    <dbReference type="NCBI Taxonomy" id="7141"/>
    <lineage>
        <taxon>Eukaryota</taxon>
        <taxon>Metazoa</taxon>
        <taxon>Ecdysozoa</taxon>
        <taxon>Arthropoda</taxon>
        <taxon>Hexapoda</taxon>
        <taxon>Insecta</taxon>
        <taxon>Pterygota</taxon>
        <taxon>Neoptera</taxon>
        <taxon>Endopterygota</taxon>
        <taxon>Lepidoptera</taxon>
        <taxon>Glossata</taxon>
        <taxon>Ditrysia</taxon>
        <taxon>Tortricoidea</taxon>
        <taxon>Tortricidae</taxon>
        <taxon>Tortricinae</taxon>
        <taxon>Choristoneura</taxon>
    </lineage>
</organism>
<dbReference type="Proteomes" id="UP001064048">
    <property type="component" value="Chromosome 15"/>
</dbReference>
<evidence type="ECO:0000313" key="2">
    <source>
        <dbReference type="Proteomes" id="UP001064048"/>
    </source>
</evidence>
<reference evidence="1 2" key="1">
    <citation type="journal article" date="2022" name="Genome Biol. Evol.">
        <title>The Spruce Budworm Genome: Reconstructing the Evolutionary History of Antifreeze Proteins.</title>
        <authorList>
            <person name="Beliveau C."/>
            <person name="Gagne P."/>
            <person name="Picq S."/>
            <person name="Vernygora O."/>
            <person name="Keeling C.I."/>
            <person name="Pinkney K."/>
            <person name="Doucet D."/>
            <person name="Wen F."/>
            <person name="Johnston J.S."/>
            <person name="Maaroufi H."/>
            <person name="Boyle B."/>
            <person name="Laroche J."/>
            <person name="Dewar K."/>
            <person name="Juretic N."/>
            <person name="Blackburn G."/>
            <person name="Nisole A."/>
            <person name="Brunet B."/>
            <person name="Brandao M."/>
            <person name="Lumley L."/>
            <person name="Duan J."/>
            <person name="Quan G."/>
            <person name="Lucarotti C.J."/>
            <person name="Roe A.D."/>
            <person name="Sperling F.A.H."/>
            <person name="Levesque R.C."/>
            <person name="Cusson M."/>
        </authorList>
    </citation>
    <scope>NUCLEOTIDE SEQUENCE [LARGE SCALE GENOMIC DNA]</scope>
    <source>
        <strain evidence="1">Glfc:IPQL:Cfum</strain>
    </source>
</reference>
<gene>
    <name evidence="1" type="ORF">MSG28_009352</name>
</gene>
<protein>
    <submittedName>
        <fullName evidence="1">Uncharacterized protein</fullName>
    </submittedName>
</protein>
<name>A0ACC0KX93_CHOFU</name>
<dbReference type="EMBL" id="CM046115">
    <property type="protein sequence ID" value="KAI8441088.1"/>
    <property type="molecule type" value="Genomic_DNA"/>
</dbReference>
<accession>A0ACC0KX93</accession>
<keyword evidence="2" id="KW-1185">Reference proteome</keyword>
<sequence>MTCIALTAVQFIPPDHQINQITREDQLGGANCGRLCEFNKRAGGVTDGCGADCRLLCYPSPAVSLANSKLNLTCHDVHPVNYKEKTAIGAIALIPKRQHTRLIVREEKYVNSDPLGDIPAYSDADA</sequence>
<comment type="caution">
    <text evidence="1">The sequence shown here is derived from an EMBL/GenBank/DDBJ whole genome shotgun (WGS) entry which is preliminary data.</text>
</comment>
<proteinExistence type="predicted"/>